<feature type="coiled-coil region" evidence="3">
    <location>
        <begin position="88"/>
        <end position="136"/>
    </location>
</feature>
<comment type="similarity">
    <text evidence="1">Belongs to the CCDC149 family.</text>
</comment>
<accession>T1GDB3</accession>
<protein>
    <recommendedName>
        <fullName evidence="5">DUF4794 domain-containing protein</fullName>
    </recommendedName>
</protein>
<proteinExistence type="inferred from homology"/>
<dbReference type="Pfam" id="PF16042">
    <property type="entry name" value="DUF4794"/>
    <property type="match status" value="1"/>
</dbReference>
<dbReference type="EnsemblMetazoa" id="MESCA001296-RA">
    <property type="protein sequence ID" value="MESCA001296-PA"/>
    <property type="gene ID" value="MESCA001296"/>
</dbReference>
<evidence type="ECO:0000256" key="2">
    <source>
        <dbReference type="ARBA" id="ARBA00023054"/>
    </source>
</evidence>
<dbReference type="HOGENOM" id="CLU_468770_0_0_1"/>
<reference evidence="6" key="2">
    <citation type="submission" date="2015-06" db="UniProtKB">
        <authorList>
            <consortium name="EnsemblMetazoa"/>
        </authorList>
    </citation>
    <scope>IDENTIFICATION</scope>
</reference>
<sequence>MASKQPDSSPGLEILGKHMEHYNVETSAIHRKLQSKVEALRILREELERSRTERDQFKLMAETLQLRYSSMKRTDYGYVGSKSVVKMLHEQREQNIRLTTEVECLKQKNAQLSFDLKTLIDEKEEAVTERDAYKCKAHRLNHELLAALKVNEAHPRILDVDGLVLENKYLQERLNSVESELDFTTKLSEKYKSLLDSKKRKGIMKLGGSAPSTVHDTMFSQKQIKTLLETAGTLPTKMETNEDLRGLCLALLDSLNDKNLALNHQKKTNKILATKLADLDQRLKILCGNESDSSVFSPSEILLHGYCSSGVDLSVDGKSGDDSGTISSADIDESTKTSRPPSEDYENDIDSFQTVDYVSGIYYDPIGKDPKVISEAIAKERSEDFKDLPPELAAMVQKALSDLDMKDSLRYSIVISLPIPIQETTMAKLLYSLLIVGAVIAASSAEAPLKSRSSFRRFQRQEVEPTPAAEESVTEAAAPYPPKEDAPYPPAGITPETPFELPTETTIAPEPAQEYGPPAQEYGPPSQEYGPPAASEEGSGQEPPVVEEAVILEEPQSKESLYTEFQLPVKDDSLPDLLKLFN</sequence>
<feature type="coiled-coil region" evidence="3">
    <location>
        <begin position="30"/>
        <end position="60"/>
    </location>
</feature>
<feature type="compositionally biased region" description="Low complexity" evidence="4">
    <location>
        <begin position="494"/>
        <end position="506"/>
    </location>
</feature>
<dbReference type="Proteomes" id="UP000015102">
    <property type="component" value="Unassembled WGS sequence"/>
</dbReference>
<evidence type="ECO:0000259" key="5">
    <source>
        <dbReference type="Pfam" id="PF16042"/>
    </source>
</evidence>
<dbReference type="InterPro" id="IPR019179">
    <property type="entry name" value="CC149"/>
</dbReference>
<reference evidence="7" key="1">
    <citation type="submission" date="2013-02" db="EMBL/GenBank/DDBJ databases">
        <authorList>
            <person name="Hughes D."/>
        </authorList>
    </citation>
    <scope>NUCLEOTIDE SEQUENCE</scope>
    <source>
        <strain>Durham</strain>
        <strain evidence="7">NC isolate 2 -- Noor lab</strain>
    </source>
</reference>
<keyword evidence="7" id="KW-1185">Reference proteome</keyword>
<evidence type="ECO:0000256" key="3">
    <source>
        <dbReference type="SAM" id="Coils"/>
    </source>
</evidence>
<feature type="region of interest" description="Disordered" evidence="4">
    <location>
        <begin position="460"/>
        <end position="564"/>
    </location>
</feature>
<feature type="region of interest" description="Disordered" evidence="4">
    <location>
        <begin position="318"/>
        <end position="347"/>
    </location>
</feature>
<keyword evidence="2 3" id="KW-0175">Coiled coil</keyword>
<evidence type="ECO:0000256" key="1">
    <source>
        <dbReference type="ARBA" id="ARBA00005872"/>
    </source>
</evidence>
<dbReference type="PANTHER" id="PTHR21682">
    <property type="entry name" value="COILED-COIL DOMAIN-CONTAINING PROTEIN 149"/>
    <property type="match status" value="1"/>
</dbReference>
<dbReference type="InterPro" id="IPR032011">
    <property type="entry name" value="DUF4794"/>
</dbReference>
<organism evidence="6 7">
    <name type="scientific">Megaselia scalaris</name>
    <name type="common">Humpbacked fly</name>
    <name type="synonym">Phora scalaris</name>
    <dbReference type="NCBI Taxonomy" id="36166"/>
    <lineage>
        <taxon>Eukaryota</taxon>
        <taxon>Metazoa</taxon>
        <taxon>Ecdysozoa</taxon>
        <taxon>Arthropoda</taxon>
        <taxon>Hexapoda</taxon>
        <taxon>Insecta</taxon>
        <taxon>Pterygota</taxon>
        <taxon>Neoptera</taxon>
        <taxon>Endopterygota</taxon>
        <taxon>Diptera</taxon>
        <taxon>Brachycera</taxon>
        <taxon>Muscomorpha</taxon>
        <taxon>Platypezoidea</taxon>
        <taxon>Phoridae</taxon>
        <taxon>Megaseliini</taxon>
        <taxon>Megaselia</taxon>
    </lineage>
</organism>
<evidence type="ECO:0000256" key="4">
    <source>
        <dbReference type="SAM" id="MobiDB-lite"/>
    </source>
</evidence>
<evidence type="ECO:0000313" key="7">
    <source>
        <dbReference type="Proteomes" id="UP000015102"/>
    </source>
</evidence>
<feature type="domain" description="DUF4794" evidence="5">
    <location>
        <begin position="486"/>
        <end position="537"/>
    </location>
</feature>
<dbReference type="PANTHER" id="PTHR21682:SF2">
    <property type="entry name" value="COILED-COIL DOMAIN-CONTAINING PROTEIN 149"/>
    <property type="match status" value="1"/>
</dbReference>
<dbReference type="AlphaFoldDB" id="T1GDB3"/>
<evidence type="ECO:0000313" key="6">
    <source>
        <dbReference type="EnsemblMetazoa" id="MESCA001296-PA"/>
    </source>
</evidence>
<dbReference type="EMBL" id="CAQQ02196858">
    <property type="status" value="NOT_ANNOTATED_CDS"/>
    <property type="molecule type" value="Genomic_DNA"/>
</dbReference>
<name>T1GDB3_MEGSC</name>
<dbReference type="Pfam" id="PF09789">
    <property type="entry name" value="CC149"/>
    <property type="match status" value="1"/>
</dbReference>